<accession>A0ABD3QV58</accession>
<reference evidence="8 9" key="1">
    <citation type="submission" date="2024-10" db="EMBL/GenBank/DDBJ databases">
        <title>Updated reference genomes for cyclostephanoid diatoms.</title>
        <authorList>
            <person name="Roberts W.R."/>
            <person name="Alverson A.J."/>
        </authorList>
    </citation>
    <scope>NUCLEOTIDE SEQUENCE [LARGE SCALE GENOMIC DNA]</scope>
    <source>
        <strain evidence="8 9">AJA010-31</strain>
    </source>
</reference>
<proteinExistence type="inferred from homology"/>
<dbReference type="AlphaFoldDB" id="A0ABD3QV58"/>
<evidence type="ECO:0000256" key="6">
    <source>
        <dbReference type="ARBA" id="ARBA00023128"/>
    </source>
</evidence>
<evidence type="ECO:0008006" key="10">
    <source>
        <dbReference type="Google" id="ProtNLM"/>
    </source>
</evidence>
<dbReference type="EMBL" id="JALLPJ020000084">
    <property type="protein sequence ID" value="KAL3802886.1"/>
    <property type="molecule type" value="Genomic_DNA"/>
</dbReference>
<dbReference type="GO" id="GO:0005743">
    <property type="term" value="C:mitochondrial inner membrane"/>
    <property type="evidence" value="ECO:0007669"/>
    <property type="project" value="UniProtKB-SubCell"/>
</dbReference>
<evidence type="ECO:0000313" key="9">
    <source>
        <dbReference type="Proteomes" id="UP001530400"/>
    </source>
</evidence>
<keyword evidence="3" id="KW-0812">Transmembrane</keyword>
<protein>
    <recommendedName>
        <fullName evidence="10">Cytochrome c oxidase assembly protein COX16, mitochondrial</fullName>
    </recommendedName>
</protein>
<evidence type="ECO:0000256" key="3">
    <source>
        <dbReference type="ARBA" id="ARBA00022692"/>
    </source>
</evidence>
<comment type="similarity">
    <text evidence="2">Belongs to the COX16 family.</text>
</comment>
<dbReference type="Proteomes" id="UP001530400">
    <property type="component" value="Unassembled WGS sequence"/>
</dbReference>
<evidence type="ECO:0000313" key="8">
    <source>
        <dbReference type="EMBL" id="KAL3802886.1"/>
    </source>
</evidence>
<evidence type="ECO:0000256" key="5">
    <source>
        <dbReference type="ARBA" id="ARBA00022989"/>
    </source>
</evidence>
<evidence type="ECO:0000256" key="1">
    <source>
        <dbReference type="ARBA" id="ARBA00004434"/>
    </source>
</evidence>
<keyword evidence="9" id="KW-1185">Reference proteome</keyword>
<comment type="subcellular location">
    <subcellularLocation>
        <location evidence="1">Mitochondrion inner membrane</location>
        <topology evidence="1">Single-pass membrane protein</topology>
    </subcellularLocation>
</comment>
<evidence type="ECO:0000256" key="2">
    <source>
        <dbReference type="ARBA" id="ARBA00008370"/>
    </source>
</evidence>
<keyword evidence="4" id="KW-0999">Mitochondrion inner membrane</keyword>
<keyword evidence="5" id="KW-1133">Transmembrane helix</keyword>
<dbReference type="InterPro" id="IPR020164">
    <property type="entry name" value="Cyt_c_Oxase_assmbl_COX16"/>
</dbReference>
<evidence type="ECO:0000256" key="4">
    <source>
        <dbReference type="ARBA" id="ARBA00022792"/>
    </source>
</evidence>
<keyword evidence="7" id="KW-0472">Membrane</keyword>
<gene>
    <name evidence="8" type="ORF">ACHAWO_010385</name>
</gene>
<dbReference type="Pfam" id="PF14138">
    <property type="entry name" value="COX16"/>
    <property type="match status" value="1"/>
</dbReference>
<name>A0ABD3QV58_9STRA</name>
<organism evidence="8 9">
    <name type="scientific">Cyclotella atomus</name>
    <dbReference type="NCBI Taxonomy" id="382360"/>
    <lineage>
        <taxon>Eukaryota</taxon>
        <taxon>Sar</taxon>
        <taxon>Stramenopiles</taxon>
        <taxon>Ochrophyta</taxon>
        <taxon>Bacillariophyta</taxon>
        <taxon>Coscinodiscophyceae</taxon>
        <taxon>Thalassiosirophycidae</taxon>
        <taxon>Stephanodiscales</taxon>
        <taxon>Stephanodiscaceae</taxon>
        <taxon>Cyclotella</taxon>
    </lineage>
</organism>
<keyword evidence="6" id="KW-0496">Mitochondrion</keyword>
<sequence length="145" mass="16733">MSTSSNPSAAEALKQYKFVQAGKKPVTGGAKSTLQPSNFHLFVKAGLPFLLFSVGASYVLKSAVEGKNLERDKSKGLISKSERQARLDAEKDQMMEKLNKRIKSQDFDNTKRIERPEEILARRKRERDERNKWYKRSWRWITGQQ</sequence>
<comment type="caution">
    <text evidence="8">The sequence shown here is derived from an EMBL/GenBank/DDBJ whole genome shotgun (WGS) entry which is preliminary data.</text>
</comment>
<evidence type="ECO:0000256" key="7">
    <source>
        <dbReference type="ARBA" id="ARBA00023136"/>
    </source>
</evidence>